<accession>A0A975IGH8</accession>
<dbReference type="Proteomes" id="UP000672009">
    <property type="component" value="Chromosome"/>
</dbReference>
<organism evidence="1 2">
    <name type="scientific">Thiothrix unzii</name>
    <dbReference type="NCBI Taxonomy" id="111769"/>
    <lineage>
        <taxon>Bacteria</taxon>
        <taxon>Pseudomonadati</taxon>
        <taxon>Pseudomonadota</taxon>
        <taxon>Gammaproteobacteria</taxon>
        <taxon>Thiotrichales</taxon>
        <taxon>Thiotrichaceae</taxon>
        <taxon>Thiothrix</taxon>
    </lineage>
</organism>
<keyword evidence="2" id="KW-1185">Reference proteome</keyword>
<sequence length="69" mass="8150">MSNHEQHLKAEIAQLEAKHFALLERHGYALESLRRMVEILEFMGQEKCIDVKIAKRFLESQEVQQCETH</sequence>
<dbReference type="AlphaFoldDB" id="A0A975IGH8"/>
<evidence type="ECO:0000313" key="1">
    <source>
        <dbReference type="EMBL" id="QTR52684.1"/>
    </source>
</evidence>
<reference evidence="1" key="1">
    <citation type="submission" date="2021-04" db="EMBL/GenBank/DDBJ databases">
        <title>Genomics, taxonomy and metabolism of representatives of sulfur bacteria of the genus Thiothrix: Thiothrix fructosivorans QT, Thiothrix unzii A1T and three new species, Thiothrix subterranea sp. nov., Thiothrix litoralis sp. nov. and 'Candidatus Thiothrix anitrata' sp. nov.</title>
        <authorList>
            <person name="Ravin N.V."/>
            <person name="Smolyakov D."/>
            <person name="Rudenko T.S."/>
            <person name="Mardanov A.V."/>
            <person name="Beletsky A.V."/>
            <person name="Markov N.D."/>
            <person name="Fomenkov A.I."/>
            <person name="Roberts R.J."/>
            <person name="Karnachuk O.V."/>
            <person name="Novikov A."/>
            <person name="Grabovich M.Y."/>
        </authorList>
    </citation>
    <scope>NUCLEOTIDE SEQUENCE</scope>
    <source>
        <strain evidence="1">A1</strain>
    </source>
</reference>
<dbReference type="KEGG" id="tun:J9260_13355"/>
<protein>
    <submittedName>
        <fullName evidence="1">Uncharacterized protein</fullName>
    </submittedName>
</protein>
<dbReference type="RefSeq" id="WP_210218224.1">
    <property type="nucleotide sequence ID" value="NZ_CP072793.1"/>
</dbReference>
<gene>
    <name evidence="1" type="ORF">J9260_13355</name>
</gene>
<evidence type="ECO:0000313" key="2">
    <source>
        <dbReference type="Proteomes" id="UP000672009"/>
    </source>
</evidence>
<dbReference type="EMBL" id="CP072793">
    <property type="protein sequence ID" value="QTR52684.1"/>
    <property type="molecule type" value="Genomic_DNA"/>
</dbReference>
<name>A0A975IGH8_9GAMM</name>
<proteinExistence type="predicted"/>